<dbReference type="InterPro" id="IPR013815">
    <property type="entry name" value="ATP_grasp_subdomain_1"/>
</dbReference>
<evidence type="ECO:0000313" key="21">
    <source>
        <dbReference type="EMBL" id="PIU41602.1"/>
    </source>
</evidence>
<dbReference type="PANTHER" id="PTHR23132">
    <property type="entry name" value="D-ALANINE--D-ALANINE LIGASE"/>
    <property type="match status" value="1"/>
</dbReference>
<dbReference type="GO" id="GO:0046872">
    <property type="term" value="F:metal ion binding"/>
    <property type="evidence" value="ECO:0007669"/>
    <property type="project" value="UniProtKB-KW"/>
</dbReference>
<keyword evidence="7 18" id="KW-0479">Metal-binding</keyword>
<organism evidence="21 22">
    <name type="scientific">Candidatus Aquitaenariimonas noxiae</name>
    <dbReference type="NCBI Taxonomy" id="1974741"/>
    <lineage>
        <taxon>Bacteria</taxon>
        <taxon>Pseudomonadati</taxon>
        <taxon>Candidatus Omnitrophota</taxon>
        <taxon>Candidatus Aquitaenariimonas</taxon>
    </lineage>
</organism>
<comment type="cofactor">
    <cofactor evidence="18">
        <name>Mg(2+)</name>
        <dbReference type="ChEBI" id="CHEBI:18420"/>
    </cofactor>
    <cofactor evidence="18">
        <name>Mn(2+)</name>
        <dbReference type="ChEBI" id="CHEBI:29035"/>
    </cofactor>
    <text evidence="18">Binds 2 magnesium or manganese ions per subunit.</text>
</comment>
<keyword evidence="14 16" id="KW-0961">Cell wall biogenesis/degradation</keyword>
<protein>
    <recommendedName>
        <fullName evidence="4 16">D-alanine--D-alanine ligase</fullName>
        <ecNumber evidence="4 16">6.3.2.4</ecNumber>
    </recommendedName>
    <alternativeName>
        <fullName evidence="16">D-Ala-D-Ala ligase</fullName>
    </alternativeName>
    <alternativeName>
        <fullName evidence="16">D-alanylalanine synthetase</fullName>
    </alternativeName>
</protein>
<proteinExistence type="inferred from homology"/>
<evidence type="ECO:0000313" key="22">
    <source>
        <dbReference type="Proteomes" id="UP000230052"/>
    </source>
</evidence>
<feature type="binding site" evidence="18">
    <location>
        <position position="269"/>
    </location>
    <ligand>
        <name>Mg(2+)</name>
        <dbReference type="ChEBI" id="CHEBI:18420"/>
        <label>2</label>
    </ligand>
</feature>
<feature type="binding site" evidence="18">
    <location>
        <position position="269"/>
    </location>
    <ligand>
        <name>Mg(2+)</name>
        <dbReference type="ChEBI" id="CHEBI:18420"/>
        <label>1</label>
    </ligand>
</feature>
<evidence type="ECO:0000256" key="1">
    <source>
        <dbReference type="ARBA" id="ARBA00001936"/>
    </source>
</evidence>
<evidence type="ECO:0000256" key="17">
    <source>
        <dbReference type="PIRSR" id="PIRSR039102-1"/>
    </source>
</evidence>
<dbReference type="Pfam" id="PF01820">
    <property type="entry name" value="Dala_Dala_lig_N"/>
    <property type="match status" value="1"/>
</dbReference>
<reference evidence="21 22" key="1">
    <citation type="submission" date="2017-09" db="EMBL/GenBank/DDBJ databases">
        <title>Depth-based differentiation of microbial function through sediment-hosted aquifers and enrichment of novel symbionts in the deep terrestrial subsurface.</title>
        <authorList>
            <person name="Probst A.J."/>
            <person name="Ladd B."/>
            <person name="Jarett J.K."/>
            <person name="Geller-Mcgrath D.E."/>
            <person name="Sieber C.M."/>
            <person name="Emerson J.B."/>
            <person name="Anantharaman K."/>
            <person name="Thomas B.C."/>
            <person name="Malmstrom R."/>
            <person name="Stieglmeier M."/>
            <person name="Klingl A."/>
            <person name="Woyke T."/>
            <person name="Ryan C.M."/>
            <person name="Banfield J.F."/>
        </authorList>
    </citation>
    <scope>NUCLEOTIDE SEQUENCE [LARGE SCALE GENOMIC DNA]</scope>
    <source>
        <strain evidence="21">CG07_land_8_20_14_0_80_42_15</strain>
    </source>
</reference>
<dbReference type="GO" id="GO:0005524">
    <property type="term" value="F:ATP binding"/>
    <property type="evidence" value="ECO:0007669"/>
    <property type="project" value="UniProtKB-UniRule"/>
</dbReference>
<dbReference type="PROSITE" id="PS50975">
    <property type="entry name" value="ATP_GRASP"/>
    <property type="match status" value="1"/>
</dbReference>
<evidence type="ECO:0000256" key="11">
    <source>
        <dbReference type="ARBA" id="ARBA00022960"/>
    </source>
</evidence>
<dbReference type="EC" id="6.3.2.4" evidence="4 16"/>
<evidence type="ECO:0000256" key="7">
    <source>
        <dbReference type="ARBA" id="ARBA00022723"/>
    </source>
</evidence>
<dbReference type="InterPro" id="IPR005905">
    <property type="entry name" value="D_ala_D_ala"/>
</dbReference>
<keyword evidence="5 16" id="KW-0963">Cytoplasm</keyword>
<evidence type="ECO:0000256" key="18">
    <source>
        <dbReference type="PIRSR" id="PIRSR039102-3"/>
    </source>
</evidence>
<keyword evidence="8 19" id="KW-0547">Nucleotide-binding</keyword>
<dbReference type="InterPro" id="IPR011095">
    <property type="entry name" value="Dala_Dala_lig_C"/>
</dbReference>
<comment type="similarity">
    <text evidence="3 16">Belongs to the D-alanine--D-alanine ligase family.</text>
</comment>
<dbReference type="PIRSF" id="PIRSF039102">
    <property type="entry name" value="Ddl/VanB"/>
    <property type="match status" value="1"/>
</dbReference>
<comment type="pathway">
    <text evidence="16">Cell wall biogenesis; peptidoglycan biosynthesis.</text>
</comment>
<sequence>MNGIASKKIGILAGGPSSEREISLKSGEAVYNSLRAEKYDVVLIDIKDDNKENLKTSLKEKGIEIAFIALHGRFGEDGEIQEILDELHIPYTGSGPQASRLALDKVATKKIFAKSGIVTPPYMVFQRKEKIEAENLEFPLVVKPRCEGSSIGLSIVRGEDELKKAIDKACMYDDIIIIEKYIKGREITVGIFDEEPLCAIEIVPGSDFYDYEAKYIRSDTKYLVPAPINEEEHKKTKYIGKKAHIALNCRGFSRVDMILGEDGEIYALEVNTIPGLTSRSLLPKAAEQAGISFSDLCKRMVELALKK</sequence>
<dbReference type="AlphaFoldDB" id="A0A2J0KSW9"/>
<keyword evidence="11 16" id="KW-0133">Cell shape</keyword>
<feature type="active site" evidence="17">
    <location>
        <position position="280"/>
    </location>
</feature>
<dbReference type="InterPro" id="IPR016185">
    <property type="entry name" value="PreATP-grasp_dom_sf"/>
</dbReference>
<evidence type="ECO:0000256" key="2">
    <source>
        <dbReference type="ARBA" id="ARBA00004496"/>
    </source>
</evidence>
<dbReference type="InterPro" id="IPR011761">
    <property type="entry name" value="ATP-grasp"/>
</dbReference>
<feature type="binding site" evidence="18">
    <location>
        <position position="256"/>
    </location>
    <ligand>
        <name>Mg(2+)</name>
        <dbReference type="ChEBI" id="CHEBI:18420"/>
        <label>1</label>
    </ligand>
</feature>
<keyword evidence="12 16" id="KW-0573">Peptidoglycan synthesis</keyword>
<evidence type="ECO:0000259" key="20">
    <source>
        <dbReference type="PROSITE" id="PS50975"/>
    </source>
</evidence>
<dbReference type="GO" id="GO:0008716">
    <property type="term" value="F:D-alanine-D-alanine ligase activity"/>
    <property type="evidence" value="ECO:0007669"/>
    <property type="project" value="UniProtKB-UniRule"/>
</dbReference>
<evidence type="ECO:0000256" key="4">
    <source>
        <dbReference type="ARBA" id="ARBA00012216"/>
    </source>
</evidence>
<feature type="active site" evidence="17">
    <location>
        <position position="19"/>
    </location>
</feature>
<feature type="active site" evidence="17">
    <location>
        <position position="149"/>
    </location>
</feature>
<dbReference type="HAMAP" id="MF_00047">
    <property type="entry name" value="Dala_Dala_lig"/>
    <property type="match status" value="1"/>
</dbReference>
<keyword evidence="9 19" id="KW-0067">ATP-binding</keyword>
<evidence type="ECO:0000256" key="12">
    <source>
        <dbReference type="ARBA" id="ARBA00022984"/>
    </source>
</evidence>
<keyword evidence="13 18" id="KW-0464">Manganese</keyword>
<comment type="subcellular location">
    <subcellularLocation>
        <location evidence="2 16">Cytoplasm</location>
    </subcellularLocation>
</comment>
<evidence type="ECO:0000256" key="13">
    <source>
        <dbReference type="ARBA" id="ARBA00023211"/>
    </source>
</evidence>
<keyword evidence="6 16" id="KW-0436">Ligase</keyword>
<dbReference type="GO" id="GO:0071555">
    <property type="term" value="P:cell wall organization"/>
    <property type="evidence" value="ECO:0007669"/>
    <property type="project" value="UniProtKB-KW"/>
</dbReference>
<accession>A0A2J0KSW9</accession>
<evidence type="ECO:0000256" key="15">
    <source>
        <dbReference type="ARBA" id="ARBA00047614"/>
    </source>
</evidence>
<gene>
    <name evidence="16" type="primary">ddl</name>
    <name evidence="21" type="ORF">COS99_04630</name>
</gene>
<evidence type="ECO:0000256" key="5">
    <source>
        <dbReference type="ARBA" id="ARBA00022490"/>
    </source>
</evidence>
<dbReference type="Gene3D" id="3.40.50.20">
    <property type="match status" value="1"/>
</dbReference>
<dbReference type="GO" id="GO:0005737">
    <property type="term" value="C:cytoplasm"/>
    <property type="evidence" value="ECO:0007669"/>
    <property type="project" value="UniProtKB-SubCell"/>
</dbReference>
<feature type="domain" description="ATP-grasp" evidence="20">
    <location>
        <begin position="109"/>
        <end position="302"/>
    </location>
</feature>
<dbReference type="EMBL" id="PEWV01000042">
    <property type="protein sequence ID" value="PIU41602.1"/>
    <property type="molecule type" value="Genomic_DNA"/>
</dbReference>
<dbReference type="SUPFAM" id="SSF52440">
    <property type="entry name" value="PreATP-grasp domain"/>
    <property type="match status" value="1"/>
</dbReference>
<evidence type="ECO:0000256" key="14">
    <source>
        <dbReference type="ARBA" id="ARBA00023316"/>
    </source>
</evidence>
<dbReference type="InterPro" id="IPR000291">
    <property type="entry name" value="D-Ala_lig_Van_CS"/>
</dbReference>
<dbReference type="UniPathway" id="UPA00219"/>
<dbReference type="Gene3D" id="3.30.470.20">
    <property type="entry name" value="ATP-grasp fold, B domain"/>
    <property type="match status" value="1"/>
</dbReference>
<evidence type="ECO:0000256" key="9">
    <source>
        <dbReference type="ARBA" id="ARBA00022840"/>
    </source>
</evidence>
<name>A0A2J0KSW9_9BACT</name>
<comment type="cofactor">
    <cofactor evidence="1">
        <name>Mn(2+)</name>
        <dbReference type="ChEBI" id="CHEBI:29035"/>
    </cofactor>
</comment>
<keyword evidence="10 18" id="KW-0460">Magnesium</keyword>
<dbReference type="Proteomes" id="UP000230052">
    <property type="component" value="Unassembled WGS sequence"/>
</dbReference>
<evidence type="ECO:0000256" key="16">
    <source>
        <dbReference type="HAMAP-Rule" id="MF_00047"/>
    </source>
</evidence>
<dbReference type="NCBIfam" id="NF002378">
    <property type="entry name" value="PRK01372.1"/>
    <property type="match status" value="1"/>
</dbReference>
<dbReference type="PROSITE" id="PS00844">
    <property type="entry name" value="DALA_DALA_LIGASE_2"/>
    <property type="match status" value="1"/>
</dbReference>
<dbReference type="GO" id="GO:0008360">
    <property type="term" value="P:regulation of cell shape"/>
    <property type="evidence" value="ECO:0007669"/>
    <property type="project" value="UniProtKB-KW"/>
</dbReference>
<dbReference type="SUPFAM" id="SSF56059">
    <property type="entry name" value="Glutathione synthetase ATP-binding domain-like"/>
    <property type="match status" value="1"/>
</dbReference>
<evidence type="ECO:0000256" key="10">
    <source>
        <dbReference type="ARBA" id="ARBA00022842"/>
    </source>
</evidence>
<evidence type="ECO:0000256" key="6">
    <source>
        <dbReference type="ARBA" id="ARBA00022598"/>
    </source>
</evidence>
<comment type="catalytic activity">
    <reaction evidence="15 16">
        <text>2 D-alanine + ATP = D-alanyl-D-alanine + ADP + phosphate + H(+)</text>
        <dbReference type="Rhea" id="RHEA:11224"/>
        <dbReference type="ChEBI" id="CHEBI:15378"/>
        <dbReference type="ChEBI" id="CHEBI:30616"/>
        <dbReference type="ChEBI" id="CHEBI:43474"/>
        <dbReference type="ChEBI" id="CHEBI:57416"/>
        <dbReference type="ChEBI" id="CHEBI:57822"/>
        <dbReference type="ChEBI" id="CHEBI:456216"/>
        <dbReference type="EC" id="6.3.2.4"/>
    </reaction>
</comment>
<evidence type="ECO:0000256" key="8">
    <source>
        <dbReference type="ARBA" id="ARBA00022741"/>
    </source>
</evidence>
<comment type="caution">
    <text evidence="21">The sequence shown here is derived from an EMBL/GenBank/DDBJ whole genome shotgun (WGS) entry which is preliminary data.</text>
</comment>
<feature type="binding site" evidence="18">
    <location>
        <position position="271"/>
    </location>
    <ligand>
        <name>Mg(2+)</name>
        <dbReference type="ChEBI" id="CHEBI:18420"/>
        <label>2</label>
    </ligand>
</feature>
<evidence type="ECO:0000256" key="3">
    <source>
        <dbReference type="ARBA" id="ARBA00010871"/>
    </source>
</evidence>
<dbReference type="Gene3D" id="3.30.1490.20">
    <property type="entry name" value="ATP-grasp fold, A domain"/>
    <property type="match status" value="1"/>
</dbReference>
<dbReference type="InterPro" id="IPR011127">
    <property type="entry name" value="Dala_Dala_lig_N"/>
</dbReference>
<dbReference type="GO" id="GO:0009252">
    <property type="term" value="P:peptidoglycan biosynthetic process"/>
    <property type="evidence" value="ECO:0007669"/>
    <property type="project" value="UniProtKB-UniRule"/>
</dbReference>
<dbReference type="NCBIfam" id="TIGR01205">
    <property type="entry name" value="D_ala_D_alaTIGR"/>
    <property type="match status" value="1"/>
</dbReference>
<dbReference type="FunFam" id="3.30.470.20:FF:000008">
    <property type="entry name" value="D-alanine--D-alanine ligase"/>
    <property type="match status" value="1"/>
</dbReference>
<dbReference type="Pfam" id="PF07478">
    <property type="entry name" value="Dala_Dala_lig_C"/>
    <property type="match status" value="1"/>
</dbReference>
<evidence type="ECO:0000256" key="19">
    <source>
        <dbReference type="PROSITE-ProRule" id="PRU00409"/>
    </source>
</evidence>
<dbReference type="PANTHER" id="PTHR23132:SF23">
    <property type="entry name" value="D-ALANINE--D-ALANINE LIGASE B"/>
    <property type="match status" value="1"/>
</dbReference>
<comment type="function">
    <text evidence="16">Cell wall formation.</text>
</comment>